<name>A0AA41CE85_STEMA</name>
<comment type="caution">
    <text evidence="4">The sequence shown here is derived from an EMBL/GenBank/DDBJ whole genome shotgun (WGS) entry which is preliminary data.</text>
</comment>
<dbReference type="PROSITE" id="PS50088">
    <property type="entry name" value="ANK_REPEAT"/>
    <property type="match status" value="1"/>
</dbReference>
<protein>
    <submittedName>
        <fullName evidence="4">Ankyrin repeat domain-containing protein</fullName>
    </submittedName>
</protein>
<keyword evidence="1" id="KW-0677">Repeat</keyword>
<dbReference type="Gene3D" id="1.25.40.20">
    <property type="entry name" value="Ankyrin repeat-containing domain"/>
    <property type="match status" value="1"/>
</dbReference>
<dbReference type="PANTHER" id="PTHR24189:SF50">
    <property type="entry name" value="ANKYRIN REPEAT AND SOCS BOX PROTEIN 2"/>
    <property type="match status" value="1"/>
</dbReference>
<dbReference type="EMBL" id="JADUOV010000008">
    <property type="protein sequence ID" value="MBH1790764.1"/>
    <property type="molecule type" value="Genomic_DNA"/>
</dbReference>
<dbReference type="SMART" id="SM00248">
    <property type="entry name" value="ANK"/>
    <property type="match status" value="2"/>
</dbReference>
<organism evidence="4 5">
    <name type="scientific">Stenotrophomonas maltophilia</name>
    <name type="common">Pseudomonas maltophilia</name>
    <name type="synonym">Xanthomonas maltophilia</name>
    <dbReference type="NCBI Taxonomy" id="40324"/>
    <lineage>
        <taxon>Bacteria</taxon>
        <taxon>Pseudomonadati</taxon>
        <taxon>Pseudomonadota</taxon>
        <taxon>Gammaproteobacteria</taxon>
        <taxon>Lysobacterales</taxon>
        <taxon>Lysobacteraceae</taxon>
        <taxon>Stenotrophomonas</taxon>
        <taxon>Stenotrophomonas maltophilia group</taxon>
    </lineage>
</organism>
<dbReference type="PANTHER" id="PTHR24189">
    <property type="entry name" value="MYOTROPHIN"/>
    <property type="match status" value="1"/>
</dbReference>
<evidence type="ECO:0000256" key="3">
    <source>
        <dbReference type="PROSITE-ProRule" id="PRU00023"/>
    </source>
</evidence>
<reference evidence="4" key="1">
    <citation type="submission" date="2020-11" db="EMBL/GenBank/DDBJ databases">
        <title>Enhanced detection system for hospital associated transmission using whole genome sequencing surveillance.</title>
        <authorList>
            <person name="Harrison L.H."/>
            <person name="Van Tyne D."/>
            <person name="Marsh J.W."/>
            <person name="Griffith M.P."/>
            <person name="Snyder D.J."/>
            <person name="Cooper V.S."/>
            <person name="Mustapha M."/>
        </authorList>
    </citation>
    <scope>NUCLEOTIDE SEQUENCE</scope>
    <source>
        <strain evidence="4">STEN00053</strain>
    </source>
</reference>
<dbReference type="Proteomes" id="UP000634179">
    <property type="component" value="Unassembled WGS sequence"/>
</dbReference>
<proteinExistence type="predicted"/>
<dbReference type="PROSITE" id="PS50297">
    <property type="entry name" value="ANK_REP_REGION"/>
    <property type="match status" value="1"/>
</dbReference>
<evidence type="ECO:0000256" key="1">
    <source>
        <dbReference type="ARBA" id="ARBA00022737"/>
    </source>
</evidence>
<keyword evidence="2 3" id="KW-0040">ANK repeat</keyword>
<dbReference type="InterPro" id="IPR002110">
    <property type="entry name" value="Ankyrin_rpt"/>
</dbReference>
<sequence length="232" mass="27081">MNFVASIKKGVRGWLKNLRDPPNLFQEPIWKVRVEFLVLTLLSPILIPRYVIEKRMGKWRRHRRMPPIFQLFEREGGFQLRELEQLIADGADVNARERKDGKTPLIFAVMQDSPWEENGRRWLEVCRVLLEAGADPDADYDCGEIRRSPIYFAYLAGNVELLDLLLQAGANPRSKAWLQFVNAEPRPDAWLEQQRPQIRDRLWRWETEQEALRLDATLPGATKAVPNSRARL</sequence>
<evidence type="ECO:0000256" key="2">
    <source>
        <dbReference type="ARBA" id="ARBA00023043"/>
    </source>
</evidence>
<dbReference type="InterPro" id="IPR050745">
    <property type="entry name" value="Multifunctional_regulatory"/>
</dbReference>
<feature type="repeat" description="ANK" evidence="3">
    <location>
        <begin position="145"/>
        <end position="177"/>
    </location>
</feature>
<dbReference type="Pfam" id="PF12796">
    <property type="entry name" value="Ank_2"/>
    <property type="match status" value="1"/>
</dbReference>
<dbReference type="SUPFAM" id="SSF48403">
    <property type="entry name" value="Ankyrin repeat"/>
    <property type="match status" value="1"/>
</dbReference>
<evidence type="ECO:0000313" key="5">
    <source>
        <dbReference type="Proteomes" id="UP000634179"/>
    </source>
</evidence>
<dbReference type="RefSeq" id="WP_158229329.1">
    <property type="nucleotide sequence ID" value="NZ_CP027562.1"/>
</dbReference>
<dbReference type="InterPro" id="IPR036770">
    <property type="entry name" value="Ankyrin_rpt-contain_sf"/>
</dbReference>
<dbReference type="GO" id="GO:0005737">
    <property type="term" value="C:cytoplasm"/>
    <property type="evidence" value="ECO:0007669"/>
    <property type="project" value="TreeGrafter"/>
</dbReference>
<dbReference type="AlphaFoldDB" id="A0AA41CE85"/>
<gene>
    <name evidence="4" type="ORF">I5V89_12870</name>
</gene>
<evidence type="ECO:0000313" key="4">
    <source>
        <dbReference type="EMBL" id="MBH1790764.1"/>
    </source>
</evidence>
<accession>A0AA41CE85</accession>